<organism evidence="1 2">
    <name type="scientific">Hymenoscyphus albidus</name>
    <dbReference type="NCBI Taxonomy" id="595503"/>
    <lineage>
        <taxon>Eukaryota</taxon>
        <taxon>Fungi</taxon>
        <taxon>Dikarya</taxon>
        <taxon>Ascomycota</taxon>
        <taxon>Pezizomycotina</taxon>
        <taxon>Leotiomycetes</taxon>
        <taxon>Helotiales</taxon>
        <taxon>Helotiaceae</taxon>
        <taxon>Hymenoscyphus</taxon>
    </lineage>
</organism>
<dbReference type="Proteomes" id="UP000701801">
    <property type="component" value="Unassembled WGS sequence"/>
</dbReference>
<reference evidence="1" key="1">
    <citation type="submission" date="2021-07" db="EMBL/GenBank/DDBJ databases">
        <authorList>
            <person name="Durling M."/>
        </authorList>
    </citation>
    <scope>NUCLEOTIDE SEQUENCE</scope>
</reference>
<keyword evidence="2" id="KW-1185">Reference proteome</keyword>
<name>A0A9N9PQC5_9HELO</name>
<dbReference type="EMBL" id="CAJVRM010000013">
    <property type="protein sequence ID" value="CAG8971173.1"/>
    <property type="molecule type" value="Genomic_DNA"/>
</dbReference>
<dbReference type="AlphaFoldDB" id="A0A9N9PQC5"/>
<gene>
    <name evidence="1" type="ORF">HYALB_00010173</name>
</gene>
<protein>
    <submittedName>
        <fullName evidence="1">Uncharacterized protein</fullName>
    </submittedName>
</protein>
<comment type="caution">
    <text evidence="1">The sequence shown here is derived from an EMBL/GenBank/DDBJ whole genome shotgun (WGS) entry which is preliminary data.</text>
</comment>
<evidence type="ECO:0000313" key="1">
    <source>
        <dbReference type="EMBL" id="CAG8971173.1"/>
    </source>
</evidence>
<accession>A0A9N9PQC5</accession>
<proteinExistence type="predicted"/>
<sequence>MSLLHLSTIPLPSNASSAGMYRILCNYQFIDLRTALIVFANFRGHSLWRDLFRNKTDRSDRIQVIAKPPFPAVHSSFAVTRYIRYIGRCVMIVAAEATGPGILVQVVEVPGVTTIATLGVFEI</sequence>
<evidence type="ECO:0000313" key="2">
    <source>
        <dbReference type="Proteomes" id="UP000701801"/>
    </source>
</evidence>